<dbReference type="InterPro" id="IPR001810">
    <property type="entry name" value="F-box_dom"/>
</dbReference>
<dbReference type="AlphaFoldDB" id="A0A0P8Y570"/>
<dbReference type="Proteomes" id="UP000007801">
    <property type="component" value="Unassembled WGS sequence"/>
</dbReference>
<accession>A0A0P8Y570</accession>
<dbReference type="FunCoup" id="A0A0P8Y570">
    <property type="interactions" value="7"/>
</dbReference>
<protein>
    <submittedName>
        <fullName evidence="2">Uncharacterized protein, isoform D</fullName>
    </submittedName>
</protein>
<evidence type="ECO:0000259" key="1">
    <source>
        <dbReference type="PROSITE" id="PS50181"/>
    </source>
</evidence>
<reference evidence="2 3" key="1">
    <citation type="journal article" date="2007" name="Nature">
        <title>Evolution of genes and genomes on the Drosophila phylogeny.</title>
        <authorList>
            <consortium name="Drosophila 12 Genomes Consortium"/>
            <person name="Clark A.G."/>
            <person name="Eisen M.B."/>
            <person name="Smith D.R."/>
            <person name="Bergman C.M."/>
            <person name="Oliver B."/>
            <person name="Markow T.A."/>
            <person name="Kaufman T.C."/>
            <person name="Kellis M."/>
            <person name="Gelbart W."/>
            <person name="Iyer V.N."/>
            <person name="Pollard D.A."/>
            <person name="Sackton T.B."/>
            <person name="Larracuente A.M."/>
            <person name="Singh N.D."/>
            <person name="Abad J.P."/>
            <person name="Abt D.N."/>
            <person name="Adryan B."/>
            <person name="Aguade M."/>
            <person name="Akashi H."/>
            <person name="Anderson W.W."/>
            <person name="Aquadro C.F."/>
            <person name="Ardell D.H."/>
            <person name="Arguello R."/>
            <person name="Artieri C.G."/>
            <person name="Barbash D.A."/>
            <person name="Barker D."/>
            <person name="Barsanti P."/>
            <person name="Batterham P."/>
            <person name="Batzoglou S."/>
            <person name="Begun D."/>
            <person name="Bhutkar A."/>
            <person name="Blanco E."/>
            <person name="Bosak S.A."/>
            <person name="Bradley R.K."/>
            <person name="Brand A.D."/>
            <person name="Brent M.R."/>
            <person name="Brooks A.N."/>
            <person name="Brown R.H."/>
            <person name="Butlin R.K."/>
            <person name="Caggese C."/>
            <person name="Calvi B.R."/>
            <person name="Bernardo de Carvalho A."/>
            <person name="Caspi A."/>
            <person name="Castrezana S."/>
            <person name="Celniker S.E."/>
            <person name="Chang J.L."/>
            <person name="Chapple C."/>
            <person name="Chatterji S."/>
            <person name="Chinwalla A."/>
            <person name="Civetta A."/>
            <person name="Clifton S.W."/>
            <person name="Comeron J.M."/>
            <person name="Costello J.C."/>
            <person name="Coyne J.A."/>
            <person name="Daub J."/>
            <person name="David R.G."/>
            <person name="Delcher A.L."/>
            <person name="Delehaunty K."/>
            <person name="Do C.B."/>
            <person name="Ebling H."/>
            <person name="Edwards K."/>
            <person name="Eickbush T."/>
            <person name="Evans J.D."/>
            <person name="Filipski A."/>
            <person name="Findeiss S."/>
            <person name="Freyhult E."/>
            <person name="Fulton L."/>
            <person name="Fulton R."/>
            <person name="Garcia A.C."/>
            <person name="Gardiner A."/>
            <person name="Garfield D.A."/>
            <person name="Garvin B.E."/>
            <person name="Gibson G."/>
            <person name="Gilbert D."/>
            <person name="Gnerre S."/>
            <person name="Godfrey J."/>
            <person name="Good R."/>
            <person name="Gotea V."/>
            <person name="Gravely B."/>
            <person name="Greenberg A.J."/>
            <person name="Griffiths-Jones S."/>
            <person name="Gross S."/>
            <person name="Guigo R."/>
            <person name="Gustafson E.A."/>
            <person name="Haerty W."/>
            <person name="Hahn M.W."/>
            <person name="Halligan D.L."/>
            <person name="Halpern A.L."/>
            <person name="Halter G.M."/>
            <person name="Han M.V."/>
            <person name="Heger A."/>
            <person name="Hillier L."/>
            <person name="Hinrichs A.S."/>
            <person name="Holmes I."/>
            <person name="Hoskins R.A."/>
            <person name="Hubisz M.J."/>
            <person name="Hultmark D."/>
            <person name="Huntley M.A."/>
            <person name="Jaffe D.B."/>
            <person name="Jagadeeshan S."/>
            <person name="Jeck W.R."/>
            <person name="Johnson J."/>
            <person name="Jones C.D."/>
            <person name="Jordan W.C."/>
            <person name="Karpen G.H."/>
            <person name="Kataoka E."/>
            <person name="Keightley P.D."/>
            <person name="Kheradpour P."/>
            <person name="Kirkness E.F."/>
            <person name="Koerich L.B."/>
            <person name="Kristiansen K."/>
            <person name="Kudrna D."/>
            <person name="Kulathinal R.J."/>
            <person name="Kumar S."/>
            <person name="Kwok R."/>
            <person name="Lander E."/>
            <person name="Langley C.H."/>
            <person name="Lapoint R."/>
            <person name="Lazzaro B.P."/>
            <person name="Lee S.J."/>
            <person name="Levesque L."/>
            <person name="Li R."/>
            <person name="Lin C.F."/>
            <person name="Lin M.F."/>
            <person name="Lindblad-Toh K."/>
            <person name="Llopart A."/>
            <person name="Long M."/>
            <person name="Low L."/>
            <person name="Lozovsky E."/>
            <person name="Lu J."/>
            <person name="Luo M."/>
            <person name="Machado C.A."/>
            <person name="Makalowski W."/>
            <person name="Marzo M."/>
            <person name="Matsuda M."/>
            <person name="Matzkin L."/>
            <person name="McAllister B."/>
            <person name="McBride C.S."/>
            <person name="McKernan B."/>
            <person name="McKernan K."/>
            <person name="Mendez-Lago M."/>
            <person name="Minx P."/>
            <person name="Mollenhauer M.U."/>
            <person name="Montooth K."/>
            <person name="Mount S.M."/>
            <person name="Mu X."/>
            <person name="Myers E."/>
            <person name="Negre B."/>
            <person name="Newfeld S."/>
            <person name="Nielsen R."/>
            <person name="Noor M.A."/>
            <person name="O'Grady P."/>
            <person name="Pachter L."/>
            <person name="Papaceit M."/>
            <person name="Parisi M.J."/>
            <person name="Parisi M."/>
            <person name="Parts L."/>
            <person name="Pedersen J.S."/>
            <person name="Pesole G."/>
            <person name="Phillippy A.M."/>
            <person name="Ponting C.P."/>
            <person name="Pop M."/>
            <person name="Porcelli D."/>
            <person name="Powell J.R."/>
            <person name="Prohaska S."/>
            <person name="Pruitt K."/>
            <person name="Puig M."/>
            <person name="Quesneville H."/>
            <person name="Ram K.R."/>
            <person name="Rand D."/>
            <person name="Rasmussen M.D."/>
            <person name="Reed L.K."/>
            <person name="Reenan R."/>
            <person name="Reily A."/>
            <person name="Remington K.A."/>
            <person name="Rieger T.T."/>
            <person name="Ritchie M.G."/>
            <person name="Robin C."/>
            <person name="Rogers Y.H."/>
            <person name="Rohde C."/>
            <person name="Rozas J."/>
            <person name="Rubenfield M.J."/>
            <person name="Ruiz A."/>
            <person name="Russo S."/>
            <person name="Salzberg S.L."/>
            <person name="Sanchez-Gracia A."/>
            <person name="Saranga D.J."/>
            <person name="Sato H."/>
            <person name="Schaeffer S.W."/>
            <person name="Schatz M.C."/>
            <person name="Schlenke T."/>
            <person name="Schwartz R."/>
            <person name="Segarra C."/>
            <person name="Singh R.S."/>
            <person name="Sirot L."/>
            <person name="Sirota M."/>
            <person name="Sisneros N.B."/>
            <person name="Smith C.D."/>
            <person name="Smith T.F."/>
            <person name="Spieth J."/>
            <person name="Stage D.E."/>
            <person name="Stark A."/>
            <person name="Stephan W."/>
            <person name="Strausberg R.L."/>
            <person name="Strempel S."/>
            <person name="Sturgill D."/>
            <person name="Sutton G."/>
            <person name="Sutton G.G."/>
            <person name="Tao W."/>
            <person name="Teichmann S."/>
            <person name="Tobari Y.N."/>
            <person name="Tomimura Y."/>
            <person name="Tsolas J.M."/>
            <person name="Valente V.L."/>
            <person name="Venter E."/>
            <person name="Venter J.C."/>
            <person name="Vicario S."/>
            <person name="Vieira F.G."/>
            <person name="Vilella A.J."/>
            <person name="Villasante A."/>
            <person name="Walenz B."/>
            <person name="Wang J."/>
            <person name="Wasserman M."/>
            <person name="Watts T."/>
            <person name="Wilson D."/>
            <person name="Wilson R.K."/>
            <person name="Wing R.A."/>
            <person name="Wolfner M.F."/>
            <person name="Wong A."/>
            <person name="Wong G.K."/>
            <person name="Wu C.I."/>
            <person name="Wu G."/>
            <person name="Yamamoto D."/>
            <person name="Yang H.P."/>
            <person name="Yang S.P."/>
            <person name="Yorke J.A."/>
            <person name="Yoshida K."/>
            <person name="Zdobnov E."/>
            <person name="Zhang P."/>
            <person name="Zhang Y."/>
            <person name="Zimin A.V."/>
            <person name="Baldwin J."/>
            <person name="Abdouelleil A."/>
            <person name="Abdulkadir J."/>
            <person name="Abebe A."/>
            <person name="Abera B."/>
            <person name="Abreu J."/>
            <person name="Acer S.C."/>
            <person name="Aftuck L."/>
            <person name="Alexander A."/>
            <person name="An P."/>
            <person name="Anderson E."/>
            <person name="Anderson S."/>
            <person name="Arachi H."/>
            <person name="Azer M."/>
            <person name="Bachantsang P."/>
            <person name="Barry A."/>
            <person name="Bayul T."/>
            <person name="Berlin A."/>
            <person name="Bessette D."/>
            <person name="Bloom T."/>
            <person name="Blye J."/>
            <person name="Boguslavskiy L."/>
            <person name="Bonnet C."/>
            <person name="Boukhgalter B."/>
            <person name="Bourzgui I."/>
            <person name="Brown A."/>
            <person name="Cahill P."/>
            <person name="Channer S."/>
            <person name="Cheshatsang Y."/>
            <person name="Chuda L."/>
            <person name="Citroen M."/>
            <person name="Collymore A."/>
            <person name="Cooke P."/>
            <person name="Costello M."/>
            <person name="D'Aco K."/>
            <person name="Daza R."/>
            <person name="De Haan G."/>
            <person name="DeGray S."/>
            <person name="DeMaso C."/>
            <person name="Dhargay N."/>
            <person name="Dooley K."/>
            <person name="Dooley E."/>
            <person name="Doricent M."/>
            <person name="Dorje P."/>
            <person name="Dorjee K."/>
            <person name="Dupes A."/>
            <person name="Elong R."/>
            <person name="Falk J."/>
            <person name="Farina A."/>
            <person name="Faro S."/>
            <person name="Ferguson D."/>
            <person name="Fisher S."/>
            <person name="Foley C.D."/>
            <person name="Franke A."/>
            <person name="Friedrich D."/>
            <person name="Gadbois L."/>
            <person name="Gearin G."/>
            <person name="Gearin C.R."/>
            <person name="Giannoukos G."/>
            <person name="Goode T."/>
            <person name="Graham J."/>
            <person name="Grandbois E."/>
            <person name="Grewal S."/>
            <person name="Gyaltsen K."/>
            <person name="Hafez N."/>
            <person name="Hagos B."/>
            <person name="Hall J."/>
            <person name="Henson C."/>
            <person name="Hollinger A."/>
            <person name="Honan T."/>
            <person name="Huard M.D."/>
            <person name="Hughes L."/>
            <person name="Hurhula B."/>
            <person name="Husby M.E."/>
            <person name="Kamat A."/>
            <person name="Kanga B."/>
            <person name="Kashin S."/>
            <person name="Khazanovich D."/>
            <person name="Kisner P."/>
            <person name="Lance K."/>
            <person name="Lara M."/>
            <person name="Lee W."/>
            <person name="Lennon N."/>
            <person name="Letendre F."/>
            <person name="LeVine R."/>
            <person name="Lipovsky A."/>
            <person name="Liu X."/>
            <person name="Liu J."/>
            <person name="Liu S."/>
            <person name="Lokyitsang T."/>
            <person name="Lokyitsang Y."/>
            <person name="Lubonja R."/>
            <person name="Lui A."/>
            <person name="MacDonald P."/>
            <person name="Magnisalis V."/>
            <person name="Maru K."/>
            <person name="Matthews C."/>
            <person name="McCusker W."/>
            <person name="McDonough S."/>
            <person name="Mehta T."/>
            <person name="Meldrim J."/>
            <person name="Meneus L."/>
            <person name="Mihai O."/>
            <person name="Mihalev A."/>
            <person name="Mihova T."/>
            <person name="Mittelman R."/>
            <person name="Mlenga V."/>
            <person name="Montmayeur A."/>
            <person name="Mulrain L."/>
            <person name="Navidi A."/>
            <person name="Naylor J."/>
            <person name="Negash T."/>
            <person name="Nguyen T."/>
            <person name="Nguyen N."/>
            <person name="Nicol R."/>
            <person name="Norbu C."/>
            <person name="Norbu N."/>
            <person name="Novod N."/>
            <person name="O'Neill B."/>
            <person name="Osman S."/>
            <person name="Markiewicz E."/>
            <person name="Oyono O.L."/>
            <person name="Patti C."/>
            <person name="Phunkhang P."/>
            <person name="Pierre F."/>
            <person name="Priest M."/>
            <person name="Raghuraman S."/>
            <person name="Rege F."/>
            <person name="Reyes R."/>
            <person name="Rise C."/>
            <person name="Rogov P."/>
            <person name="Ross K."/>
            <person name="Ryan E."/>
            <person name="Settipalli S."/>
            <person name="Shea T."/>
            <person name="Sherpa N."/>
            <person name="Shi L."/>
            <person name="Shih D."/>
            <person name="Sparrow T."/>
            <person name="Spaulding J."/>
            <person name="Stalker J."/>
            <person name="Stange-Thomann N."/>
            <person name="Stavropoulos S."/>
            <person name="Stone C."/>
            <person name="Strader C."/>
            <person name="Tesfaye S."/>
            <person name="Thomson T."/>
            <person name="Thoulutsang Y."/>
            <person name="Thoulutsang D."/>
            <person name="Topham K."/>
            <person name="Topping I."/>
            <person name="Tsamla T."/>
            <person name="Vassiliev H."/>
            <person name="Vo A."/>
            <person name="Wangchuk T."/>
            <person name="Wangdi T."/>
            <person name="Weiand M."/>
            <person name="Wilkinson J."/>
            <person name="Wilson A."/>
            <person name="Yadav S."/>
            <person name="Young G."/>
            <person name="Yu Q."/>
            <person name="Zembek L."/>
            <person name="Zhong D."/>
            <person name="Zimmer A."/>
            <person name="Zwirko Z."/>
            <person name="Jaffe D.B."/>
            <person name="Alvarez P."/>
            <person name="Brockman W."/>
            <person name="Butler J."/>
            <person name="Chin C."/>
            <person name="Gnerre S."/>
            <person name="Grabherr M."/>
            <person name="Kleber M."/>
            <person name="Mauceli E."/>
            <person name="MacCallum I."/>
        </authorList>
    </citation>
    <scope>NUCLEOTIDE SEQUENCE [LARGE SCALE GENOMIC DNA]</scope>
    <source>
        <strain evidence="3">Tucson 14024-0371.13</strain>
    </source>
</reference>
<dbReference type="InterPro" id="IPR032675">
    <property type="entry name" value="LRR_dom_sf"/>
</dbReference>
<dbReference type="InterPro" id="IPR036047">
    <property type="entry name" value="F-box-like_dom_sf"/>
</dbReference>
<dbReference type="OrthoDB" id="7939463at2759"/>
<dbReference type="SUPFAM" id="SSF81383">
    <property type="entry name" value="F-box domain"/>
    <property type="match status" value="1"/>
</dbReference>
<dbReference type="SUPFAM" id="SSF52047">
    <property type="entry name" value="RNI-like"/>
    <property type="match status" value="1"/>
</dbReference>
<proteinExistence type="predicted"/>
<dbReference type="GeneID" id="6502759"/>
<dbReference type="Pfam" id="PF00646">
    <property type="entry name" value="F-box"/>
    <property type="match status" value="1"/>
</dbReference>
<dbReference type="STRING" id="7217.A0A0P8Y570"/>
<dbReference type="EMBL" id="CH902624">
    <property type="protein sequence ID" value="KPU74209.1"/>
    <property type="molecule type" value="Genomic_DNA"/>
</dbReference>
<feature type="domain" description="F-box" evidence="1">
    <location>
        <begin position="11"/>
        <end position="55"/>
    </location>
</feature>
<dbReference type="KEGG" id="dan:6502759"/>
<dbReference type="eggNOG" id="ENOG502TBFH">
    <property type="taxonomic scope" value="Eukaryota"/>
</dbReference>
<keyword evidence="3" id="KW-1185">Reference proteome</keyword>
<dbReference type="SUPFAM" id="SSF52075">
    <property type="entry name" value="Outer arm dynein light chain 1"/>
    <property type="match status" value="1"/>
</dbReference>
<dbReference type="PROSITE" id="PS50181">
    <property type="entry name" value="FBOX"/>
    <property type="match status" value="1"/>
</dbReference>
<name>A0A0P8Y570_DROAN</name>
<organism evidence="2 3">
    <name type="scientific">Drosophila ananassae</name>
    <name type="common">Fruit fly</name>
    <dbReference type="NCBI Taxonomy" id="7217"/>
    <lineage>
        <taxon>Eukaryota</taxon>
        <taxon>Metazoa</taxon>
        <taxon>Ecdysozoa</taxon>
        <taxon>Arthropoda</taxon>
        <taxon>Hexapoda</taxon>
        <taxon>Insecta</taxon>
        <taxon>Pterygota</taxon>
        <taxon>Neoptera</taxon>
        <taxon>Endopterygota</taxon>
        <taxon>Diptera</taxon>
        <taxon>Brachycera</taxon>
        <taxon>Muscomorpha</taxon>
        <taxon>Ephydroidea</taxon>
        <taxon>Drosophilidae</taxon>
        <taxon>Drosophila</taxon>
        <taxon>Sophophora</taxon>
    </lineage>
</organism>
<sequence>MSGVQNKQLLQIQVESLPDDVLFIILDYLDLNTQLKMMRVHSRFLNIMHQFWRFNCKNMLIVEPILLEDLILVLKSTCNWITNLRFRTNNQEHFAELTKYMYPNVKDLRLATRNFQLKDSDMIKLVQSFPNIKTFSPQGHLTGAHMSDFRQLENLTLSYCSYASGSQLTHILSSLRLKSLKLDVFSNKEIRSVSLPLEGLTNLELLHCDSSEMTSWFLDKIRFLVNLKELKISDNLHANVARELLDSLSVNRSYAKSLELTLIQSIGLALASYCTIRLGSVIIISQDIGGIGFLYTEIPNTKRLYLKCCVIRSQNDFHSHIKALKTPEFICFDCCQFEFKEFTFSGKDIAQDRSTKLNLHIIGGTFNQLPINSCHSYEDISQVDWKVVEEDALFEFHRVLPKELKVEYKYEPFLIQFE</sequence>
<dbReference type="InParanoid" id="A0A0P8Y570"/>
<dbReference type="Gene3D" id="3.80.10.10">
    <property type="entry name" value="Ribonuclease Inhibitor"/>
    <property type="match status" value="1"/>
</dbReference>
<evidence type="ECO:0000313" key="2">
    <source>
        <dbReference type="EMBL" id="KPU74209.1"/>
    </source>
</evidence>
<gene>
    <name evidence="2" type="primary">Dana\GF20031</name>
    <name evidence="2" type="synonym">dana_GLEANR_22436</name>
    <name evidence="2" type="ORF">GF20031</name>
</gene>
<evidence type="ECO:0000313" key="3">
    <source>
        <dbReference type="Proteomes" id="UP000007801"/>
    </source>
</evidence>